<dbReference type="RefSeq" id="WP_124926861.1">
    <property type="nucleotide sequence ID" value="NZ_BMOH01000007.1"/>
</dbReference>
<proteinExistence type="predicted"/>
<dbReference type="AlphaFoldDB" id="A0A3P1SMM7"/>
<organism evidence="1 2">
    <name type="scientific">Amphritea balenae</name>
    <dbReference type="NCBI Taxonomy" id="452629"/>
    <lineage>
        <taxon>Bacteria</taxon>
        <taxon>Pseudomonadati</taxon>
        <taxon>Pseudomonadota</taxon>
        <taxon>Gammaproteobacteria</taxon>
        <taxon>Oceanospirillales</taxon>
        <taxon>Oceanospirillaceae</taxon>
        <taxon>Amphritea</taxon>
    </lineage>
</organism>
<keyword evidence="2" id="KW-1185">Reference proteome</keyword>
<gene>
    <name evidence="1" type="ORF">EHS89_14405</name>
</gene>
<dbReference type="Proteomes" id="UP000267535">
    <property type="component" value="Unassembled WGS sequence"/>
</dbReference>
<accession>A0A3P1SMM7</accession>
<comment type="caution">
    <text evidence="1">The sequence shown here is derived from an EMBL/GenBank/DDBJ whole genome shotgun (WGS) entry which is preliminary data.</text>
</comment>
<protein>
    <submittedName>
        <fullName evidence="1">Uncharacterized protein</fullName>
    </submittedName>
</protein>
<evidence type="ECO:0000313" key="1">
    <source>
        <dbReference type="EMBL" id="RRC98280.1"/>
    </source>
</evidence>
<evidence type="ECO:0000313" key="2">
    <source>
        <dbReference type="Proteomes" id="UP000267535"/>
    </source>
</evidence>
<sequence>MIERTDVELVTLYDRELTSHYQRAKKLMELAPKACLAEARVLLEKIVYELADSYQISLKGN</sequence>
<dbReference type="EMBL" id="RQXV01000008">
    <property type="protein sequence ID" value="RRC98280.1"/>
    <property type="molecule type" value="Genomic_DNA"/>
</dbReference>
<reference evidence="1 2" key="1">
    <citation type="submission" date="2018-11" db="EMBL/GenBank/DDBJ databases">
        <title>The draft genome sequence of Amphritea balenae JAMM 1525T.</title>
        <authorList>
            <person name="Fang Z."/>
            <person name="Zhang Y."/>
            <person name="Han X."/>
        </authorList>
    </citation>
    <scope>NUCLEOTIDE SEQUENCE [LARGE SCALE GENOMIC DNA]</scope>
    <source>
        <strain evidence="1 2">JAMM 1525</strain>
    </source>
</reference>
<name>A0A3P1SMM7_9GAMM</name>